<keyword evidence="4" id="KW-1185">Reference proteome</keyword>
<dbReference type="RefSeq" id="WP_103931971.1">
    <property type="nucleotide sequence ID" value="NZ_FNVA01000001.1"/>
</dbReference>
<keyword evidence="1" id="KW-0732">Signal</keyword>
<dbReference type="InterPro" id="IPR000601">
    <property type="entry name" value="PKD_dom"/>
</dbReference>
<dbReference type="PANTHER" id="PTHR37494">
    <property type="entry name" value="HEMAGGLUTININ"/>
    <property type="match status" value="1"/>
</dbReference>
<proteinExistence type="predicted"/>
<dbReference type="EMBL" id="FNVA01000001">
    <property type="protein sequence ID" value="SEF77781.1"/>
    <property type="molecule type" value="Genomic_DNA"/>
</dbReference>
<dbReference type="PANTHER" id="PTHR37494:SF1">
    <property type="entry name" value="STAPHYLOCOCCUS AUREUS SURFACE PROTEIN A"/>
    <property type="match status" value="1"/>
</dbReference>
<feature type="chain" id="PRO_5009286508" evidence="1">
    <location>
        <begin position="36"/>
        <end position="1245"/>
    </location>
</feature>
<dbReference type="Gene3D" id="2.60.40.10">
    <property type="entry name" value="Immunoglobulins"/>
    <property type="match status" value="7"/>
</dbReference>
<dbReference type="PROSITE" id="PS50093">
    <property type="entry name" value="PKD"/>
    <property type="match status" value="1"/>
</dbReference>
<dbReference type="GO" id="GO:0005509">
    <property type="term" value="F:calcium ion binding"/>
    <property type="evidence" value="ECO:0007669"/>
    <property type="project" value="InterPro"/>
</dbReference>
<dbReference type="OrthoDB" id="98106at2"/>
<dbReference type="SUPFAM" id="SSF49313">
    <property type="entry name" value="Cadherin-like"/>
    <property type="match status" value="6"/>
</dbReference>
<gene>
    <name evidence="3" type="ORF">SAMN05421819_1161</name>
</gene>
<dbReference type="InterPro" id="IPR006644">
    <property type="entry name" value="Cadg"/>
</dbReference>
<name>A0A1H5UTK7_9BACT</name>
<accession>A0A1H5UTK7</accession>
<feature type="domain" description="PKD" evidence="2">
    <location>
        <begin position="575"/>
        <end position="660"/>
    </location>
</feature>
<dbReference type="Pfam" id="PF05345">
    <property type="entry name" value="He_PIG"/>
    <property type="match status" value="7"/>
</dbReference>
<dbReference type="Proteomes" id="UP000236728">
    <property type="component" value="Unassembled WGS sequence"/>
</dbReference>
<sequence>MRRGSIRQAVWSVLTSFIVALSIALSGCSGGGAVATVSVSATASATTVDGGDAITISATVTNDKNSAGVTWTTSAGTLSGTTTSSATLTAPAATSSAQTVTVTATSMTDTTKSATVTLTVPAAPSITTSTLASGTVGSAYSAALAGSGGLSPYTWALTSGTLPSGLSFTASTGTITGTPTATGAGTASLSFKMTDSGTATALTATKTLSLTIAPAAAITFTTTTLANATYNTAYSATIATAGGAGTLTYSLASGSLPTGLSLSTGGALTGTPTAGGSFSFSVKAADAYGDSATQSFTVTVVYPALTLNPSTTALAATVGKSYSQSFTASGGAGTGFTFSITSGASALTAAGLSFSGSTLSGTPTSAATIPFTMQVLDSASNTASVGYTLTISYAALTISPATLPSAVVNSAYSQTLTASGGSGTGYTWSVTTGATSLTAVGLSLSGGVISGTPTSSGSASFTAQVKDSASNTASQSYTLTVNASLSVTSATLPSAVVGSAYSTTLTATGGSGSYTWAIASGSSAPAGLSLSTAGVLSGTPTVASGGAATTFQVQATDTTSHTATGTLSITINPSLGIATSTTLASGYVGTAYSQTLAASGGTGAGYSWSVASGSSLPSWATLTSGGALSGTPTTAGTYTFTLTVTDSGSDTNAAQFTLTVNGTLAISTTSLSAATVGTAYSQSIGASGGTGSDVFSISSGSLPSWATLNTSTGKITGTPGSTNTGSTTFTVMVEDSASHTATQNYTLTVYAILGTNDSYLSGHYAFYATGWVDGTNDGNTYKSALAGSFVADGAGNITSGTLDYNDASGGLAESVSLTGTYALPSTNLGQMTLSLSTGKTVVIAFNAGNINSGVATAGDLIRFDDTSGIGITGGSRFSGEFAQQTLTDFTTAKLAGGYVFGLTGESCPLGVSACNSATDHGPLATAGVMSLSGAGLVSSGQQDIASGTNVYTLASFSGTYGTPDASNGRATLTLSAGSTLPSSDANIWPHDFVIYMVNATKFYVVSVDSHANYSLLAGKAAQQTTSSFTTSNFSGSAVFWGAAPSDNYIAAWGTSAAVSGSNAIVGRTVATTSGTTLSVVFYQNQQGTVSSQTGSGTYSVASNGRMTFTGVGSNPPIFYLSGTNTAYAVETGQEPGVLYVEPQTATTPGSGTYVFGNLNVVPEGGGSLGAGTIGSGTFGLTTANSDSGGTLQWNQSAAGTYTVDATGLLTFSDGGTGYVISATKLIHMDGPGASGASPSVSVVQQ</sequence>
<feature type="signal peptide" evidence="1">
    <location>
        <begin position="1"/>
        <end position="35"/>
    </location>
</feature>
<evidence type="ECO:0000256" key="1">
    <source>
        <dbReference type="SAM" id="SignalP"/>
    </source>
</evidence>
<dbReference type="InterPro" id="IPR015919">
    <property type="entry name" value="Cadherin-like_sf"/>
</dbReference>
<evidence type="ECO:0000259" key="2">
    <source>
        <dbReference type="PROSITE" id="PS50093"/>
    </source>
</evidence>
<dbReference type="SMART" id="SM00736">
    <property type="entry name" value="CADG"/>
    <property type="match status" value="3"/>
</dbReference>
<dbReference type="InterPro" id="IPR013783">
    <property type="entry name" value="Ig-like_fold"/>
</dbReference>
<dbReference type="GO" id="GO:0016020">
    <property type="term" value="C:membrane"/>
    <property type="evidence" value="ECO:0007669"/>
    <property type="project" value="InterPro"/>
</dbReference>
<dbReference type="PROSITE" id="PS51257">
    <property type="entry name" value="PROKAR_LIPOPROTEIN"/>
    <property type="match status" value="1"/>
</dbReference>
<protein>
    <submittedName>
        <fullName evidence="3">Putative Ig domain-containing protein</fullName>
    </submittedName>
</protein>
<evidence type="ECO:0000313" key="3">
    <source>
        <dbReference type="EMBL" id="SEF77781.1"/>
    </source>
</evidence>
<organism evidence="3 4">
    <name type="scientific">Bryocella elongata</name>
    <dbReference type="NCBI Taxonomy" id="863522"/>
    <lineage>
        <taxon>Bacteria</taxon>
        <taxon>Pseudomonadati</taxon>
        <taxon>Acidobacteriota</taxon>
        <taxon>Terriglobia</taxon>
        <taxon>Terriglobales</taxon>
        <taxon>Acidobacteriaceae</taxon>
        <taxon>Bryocella</taxon>
    </lineage>
</organism>
<dbReference type="AlphaFoldDB" id="A0A1H5UTK7"/>
<evidence type="ECO:0000313" key="4">
    <source>
        <dbReference type="Proteomes" id="UP000236728"/>
    </source>
</evidence>
<reference evidence="3 4" key="1">
    <citation type="submission" date="2016-10" db="EMBL/GenBank/DDBJ databases">
        <authorList>
            <person name="de Groot N.N."/>
        </authorList>
    </citation>
    <scope>NUCLEOTIDE SEQUENCE [LARGE SCALE GENOMIC DNA]</scope>
    <source>
        <strain evidence="3 4">DSM 22489</strain>
    </source>
</reference>